<feature type="domain" description="Tudor" evidence="1">
    <location>
        <begin position="214"/>
        <end position="276"/>
    </location>
</feature>
<dbReference type="InterPro" id="IPR036612">
    <property type="entry name" value="KH_dom_type_1_sf"/>
</dbReference>
<dbReference type="SMART" id="SM00333">
    <property type="entry name" value="TUDOR"/>
    <property type="match status" value="1"/>
</dbReference>
<dbReference type="SUPFAM" id="SSF54791">
    <property type="entry name" value="Eukaryotic type KH-domain (KH-domain type I)"/>
    <property type="match status" value="1"/>
</dbReference>
<dbReference type="GO" id="GO:0007283">
    <property type="term" value="P:spermatogenesis"/>
    <property type="evidence" value="ECO:0007669"/>
    <property type="project" value="TreeGrafter"/>
</dbReference>
<evidence type="ECO:0000313" key="3">
    <source>
        <dbReference type="Proteomes" id="UP000886998"/>
    </source>
</evidence>
<dbReference type="GO" id="GO:0034587">
    <property type="term" value="P:piRNA processing"/>
    <property type="evidence" value="ECO:0007669"/>
    <property type="project" value="TreeGrafter"/>
</dbReference>
<dbReference type="Gene3D" id="3.30.1370.10">
    <property type="entry name" value="K Homology domain, type 1"/>
    <property type="match status" value="1"/>
</dbReference>
<keyword evidence="3" id="KW-1185">Reference proteome</keyword>
<proteinExistence type="predicted"/>
<dbReference type="SUPFAM" id="SSF63748">
    <property type="entry name" value="Tudor/PWWP/MBT"/>
    <property type="match status" value="1"/>
</dbReference>
<dbReference type="EMBL" id="BMAV01010078">
    <property type="protein sequence ID" value="GFY54917.1"/>
    <property type="molecule type" value="Genomic_DNA"/>
</dbReference>
<dbReference type="Pfam" id="PF00567">
    <property type="entry name" value="TUDOR"/>
    <property type="match status" value="1"/>
</dbReference>
<reference evidence="2" key="1">
    <citation type="submission" date="2020-08" db="EMBL/GenBank/DDBJ databases">
        <title>Multicomponent nature underlies the extraordinary mechanical properties of spider dragline silk.</title>
        <authorList>
            <person name="Kono N."/>
            <person name="Nakamura H."/>
            <person name="Mori M."/>
            <person name="Yoshida Y."/>
            <person name="Ohtoshi R."/>
            <person name="Malay A.D."/>
            <person name="Moran D.A.P."/>
            <person name="Tomita M."/>
            <person name="Numata K."/>
            <person name="Arakawa K."/>
        </authorList>
    </citation>
    <scope>NUCLEOTIDE SEQUENCE</scope>
</reference>
<dbReference type="OrthoDB" id="9995375at2759"/>
<evidence type="ECO:0000313" key="2">
    <source>
        <dbReference type="EMBL" id="GFY54917.1"/>
    </source>
</evidence>
<dbReference type="Pfam" id="PF00013">
    <property type="entry name" value="KH_1"/>
    <property type="match status" value="1"/>
</dbReference>
<dbReference type="PANTHER" id="PTHR22948:SF29">
    <property type="entry name" value="FI02030P-RELATED"/>
    <property type="match status" value="1"/>
</dbReference>
<dbReference type="GO" id="GO:0003723">
    <property type="term" value="F:RNA binding"/>
    <property type="evidence" value="ECO:0007669"/>
    <property type="project" value="InterPro"/>
</dbReference>
<protein>
    <submittedName>
        <fullName evidence="2">Tudor and KH domain-containing protein</fullName>
    </submittedName>
</protein>
<accession>A0A8X7C644</accession>
<dbReference type="GO" id="GO:0030719">
    <property type="term" value="P:P granule organization"/>
    <property type="evidence" value="ECO:0007669"/>
    <property type="project" value="TreeGrafter"/>
</dbReference>
<dbReference type="InterPro" id="IPR050621">
    <property type="entry name" value="Tudor_domain_containing"/>
</dbReference>
<dbReference type="PROSITE" id="PS50304">
    <property type="entry name" value="TUDOR"/>
    <property type="match status" value="1"/>
</dbReference>
<evidence type="ECO:0000259" key="1">
    <source>
        <dbReference type="PROSITE" id="PS50304"/>
    </source>
</evidence>
<dbReference type="GO" id="GO:0043186">
    <property type="term" value="C:P granule"/>
    <property type="evidence" value="ECO:0007669"/>
    <property type="project" value="TreeGrafter"/>
</dbReference>
<dbReference type="InterPro" id="IPR004088">
    <property type="entry name" value="KH_dom_type_1"/>
</dbReference>
<dbReference type="Gene3D" id="2.40.50.90">
    <property type="match status" value="1"/>
</dbReference>
<dbReference type="AlphaFoldDB" id="A0A8X7C644"/>
<sequence>MLYRILEKKYIIIINRDREFSVASITGSPDSVEDAIIFINEILSNRSEILTREIVLQEDITDSVWKNINIIRQICDFTNAKILFDFHSAKGKGSGVTITIRGRKEEVEEAVELIDEIVAKYEVKKSKQIHVAGRALPDNIPGHSAINQQNLPVETLVPNSFDGYVEIYVSAVKNPNKFWVQIAGSKTVQLDKLATEMTEFYNDSKNKERFQLNSFCTGDIVAAFFAGDSSWYRARVIEVSGENEDQKIEVFYLDFGDGATLSPDLVSLLKPDFLSIPFQAIQCSLADVKPIDGDWTEEAILEFDKLVYSADWKIVMAKPIENPDQNGENSKENFVQFVQILDTSTERDLNISQELVMRGFAKFV</sequence>
<dbReference type="CDD" id="cd00105">
    <property type="entry name" value="KH-I"/>
    <property type="match status" value="1"/>
</dbReference>
<dbReference type="InterPro" id="IPR035437">
    <property type="entry name" value="SNase_OB-fold_sf"/>
</dbReference>
<dbReference type="Gene3D" id="2.30.30.140">
    <property type="match status" value="1"/>
</dbReference>
<dbReference type="PANTHER" id="PTHR22948">
    <property type="entry name" value="TUDOR DOMAIN CONTAINING PROTEIN"/>
    <property type="match status" value="1"/>
</dbReference>
<organism evidence="2 3">
    <name type="scientific">Trichonephila inaurata madagascariensis</name>
    <dbReference type="NCBI Taxonomy" id="2747483"/>
    <lineage>
        <taxon>Eukaryota</taxon>
        <taxon>Metazoa</taxon>
        <taxon>Ecdysozoa</taxon>
        <taxon>Arthropoda</taxon>
        <taxon>Chelicerata</taxon>
        <taxon>Arachnida</taxon>
        <taxon>Araneae</taxon>
        <taxon>Araneomorphae</taxon>
        <taxon>Entelegynae</taxon>
        <taxon>Araneoidea</taxon>
        <taxon>Nephilidae</taxon>
        <taxon>Trichonephila</taxon>
        <taxon>Trichonephila inaurata</taxon>
    </lineage>
</organism>
<comment type="caution">
    <text evidence="2">The sequence shown here is derived from an EMBL/GenBank/DDBJ whole genome shotgun (WGS) entry which is preliminary data.</text>
</comment>
<dbReference type="InterPro" id="IPR002999">
    <property type="entry name" value="Tudor"/>
</dbReference>
<gene>
    <name evidence="2" type="primary">Tdrkh</name>
    <name evidence="2" type="ORF">TNIN_27921</name>
</gene>
<name>A0A8X7C644_9ARAC</name>
<dbReference type="Proteomes" id="UP000886998">
    <property type="component" value="Unassembled WGS sequence"/>
</dbReference>